<feature type="region of interest" description="Disordered" evidence="1">
    <location>
        <begin position="81"/>
        <end position="184"/>
    </location>
</feature>
<evidence type="ECO:0000313" key="3">
    <source>
        <dbReference type="WBParaSite" id="PDA_v2.g20284.t1"/>
    </source>
</evidence>
<proteinExistence type="predicted"/>
<name>A0A914PP24_9BILA</name>
<organism evidence="2 3">
    <name type="scientific">Panagrolaimus davidi</name>
    <dbReference type="NCBI Taxonomy" id="227884"/>
    <lineage>
        <taxon>Eukaryota</taxon>
        <taxon>Metazoa</taxon>
        <taxon>Ecdysozoa</taxon>
        <taxon>Nematoda</taxon>
        <taxon>Chromadorea</taxon>
        <taxon>Rhabditida</taxon>
        <taxon>Tylenchina</taxon>
        <taxon>Panagrolaimomorpha</taxon>
        <taxon>Panagrolaimoidea</taxon>
        <taxon>Panagrolaimidae</taxon>
        <taxon>Panagrolaimus</taxon>
    </lineage>
</organism>
<keyword evidence="2" id="KW-1185">Reference proteome</keyword>
<evidence type="ECO:0000313" key="2">
    <source>
        <dbReference type="Proteomes" id="UP000887578"/>
    </source>
</evidence>
<feature type="compositionally biased region" description="Basic and acidic residues" evidence="1">
    <location>
        <begin position="172"/>
        <end position="184"/>
    </location>
</feature>
<sequence length="184" mass="21029">MCQVFKTKSKATNTVNFAKKLIITLIILDGEIPGPYVTEIQKIETEPTQTISNNVEIHKKHDQFDQEVIVEYLPFENTEERAVAKTTKKRSRDEQRKKKRLSMESLKSNGSDISERMETIDEPGIDVKPGETVKSEKTTDSKEADKTTLPEEIEGKEEAKQVSPKEIPPKQTKHEEQLEGKIFE</sequence>
<dbReference type="AlphaFoldDB" id="A0A914PP24"/>
<feature type="compositionally biased region" description="Basic and acidic residues" evidence="1">
    <location>
        <begin position="128"/>
        <end position="149"/>
    </location>
</feature>
<dbReference type="WBParaSite" id="PDA_v2.g20284.t1">
    <property type="protein sequence ID" value="PDA_v2.g20284.t1"/>
    <property type="gene ID" value="PDA_v2.g20284"/>
</dbReference>
<protein>
    <submittedName>
        <fullName evidence="3">Uncharacterized protein</fullName>
    </submittedName>
</protein>
<reference evidence="3" key="1">
    <citation type="submission" date="2022-11" db="UniProtKB">
        <authorList>
            <consortium name="WormBaseParasite"/>
        </authorList>
    </citation>
    <scope>IDENTIFICATION</scope>
</reference>
<dbReference type="Proteomes" id="UP000887578">
    <property type="component" value="Unplaced"/>
</dbReference>
<accession>A0A914PP24</accession>
<evidence type="ECO:0000256" key="1">
    <source>
        <dbReference type="SAM" id="MobiDB-lite"/>
    </source>
</evidence>